<gene>
    <name evidence="1" type="ORF">B1A_00071</name>
</gene>
<proteinExistence type="predicted"/>
<reference evidence="1" key="2">
    <citation type="journal article" date="2014" name="ISME J.">
        <title>Microbial stratification in low pH oxic and suboxic macroscopic growths along an acid mine drainage.</title>
        <authorList>
            <person name="Mendez-Garcia C."/>
            <person name="Mesa V."/>
            <person name="Sprenger R.R."/>
            <person name="Richter M."/>
            <person name="Diez M.S."/>
            <person name="Solano J."/>
            <person name="Bargiela R."/>
            <person name="Golyshina O.V."/>
            <person name="Manteca A."/>
            <person name="Ramos J.L."/>
            <person name="Gallego J.R."/>
            <person name="Llorente I."/>
            <person name="Martins Dos Santos V.A."/>
            <person name="Jensen O.N."/>
            <person name="Pelaez A.I."/>
            <person name="Sanchez J."/>
            <person name="Ferrer M."/>
        </authorList>
    </citation>
    <scope>NUCLEOTIDE SEQUENCE</scope>
</reference>
<accession>T1DIL7</accession>
<dbReference type="AlphaFoldDB" id="T1DIL7"/>
<dbReference type="EMBL" id="AUZX01000051">
    <property type="protein sequence ID" value="EQD81209.1"/>
    <property type="molecule type" value="Genomic_DNA"/>
</dbReference>
<protein>
    <submittedName>
        <fullName evidence="1">Uncharacterized protein</fullName>
    </submittedName>
</protein>
<name>T1DIL7_9ZZZZ</name>
<sequence length="53" mass="5703">MEMDGLRLIALIFLFATNIKGKPVFEVNGNNYEPTGYTFYNAELISGGTGGGT</sequence>
<comment type="caution">
    <text evidence="1">The sequence shown here is derived from an EMBL/GenBank/DDBJ whole genome shotgun (WGS) entry which is preliminary data.</text>
</comment>
<organism evidence="1">
    <name type="scientific">mine drainage metagenome</name>
    <dbReference type="NCBI Taxonomy" id="410659"/>
    <lineage>
        <taxon>unclassified sequences</taxon>
        <taxon>metagenomes</taxon>
        <taxon>ecological metagenomes</taxon>
    </lineage>
</organism>
<evidence type="ECO:0000313" key="1">
    <source>
        <dbReference type="EMBL" id="EQD81209.1"/>
    </source>
</evidence>
<feature type="non-terminal residue" evidence="1">
    <location>
        <position position="53"/>
    </location>
</feature>
<reference evidence="1" key="1">
    <citation type="submission" date="2013-08" db="EMBL/GenBank/DDBJ databases">
        <authorList>
            <person name="Mendez C."/>
            <person name="Richter M."/>
            <person name="Ferrer M."/>
            <person name="Sanchez J."/>
        </authorList>
    </citation>
    <scope>NUCLEOTIDE SEQUENCE</scope>
</reference>